<dbReference type="EMBL" id="LCBN01000040">
    <property type="protein sequence ID" value="KKS12826.1"/>
    <property type="molecule type" value="Genomic_DNA"/>
</dbReference>
<feature type="transmembrane region" description="Helical" evidence="1">
    <location>
        <begin position="121"/>
        <end position="139"/>
    </location>
</feature>
<accession>A0A0G0YT52</accession>
<organism evidence="3 4">
    <name type="scientific">Candidatus Daviesbacteria bacterium GW2011_GWB1_41_5</name>
    <dbReference type="NCBI Taxonomy" id="1618429"/>
    <lineage>
        <taxon>Bacteria</taxon>
        <taxon>Candidatus Daviesiibacteriota</taxon>
    </lineage>
</organism>
<dbReference type="InterPro" id="IPR000620">
    <property type="entry name" value="EamA_dom"/>
</dbReference>
<feature type="transmembrane region" description="Helical" evidence="1">
    <location>
        <begin position="89"/>
        <end position="109"/>
    </location>
</feature>
<feature type="transmembrane region" description="Helical" evidence="1">
    <location>
        <begin position="244"/>
        <end position="264"/>
    </location>
</feature>
<dbReference type="GO" id="GO:0016020">
    <property type="term" value="C:membrane"/>
    <property type="evidence" value="ECO:0007669"/>
    <property type="project" value="InterPro"/>
</dbReference>
<dbReference type="Proteomes" id="UP000034753">
    <property type="component" value="Unassembled WGS sequence"/>
</dbReference>
<feature type="domain" description="EamA" evidence="2">
    <location>
        <begin position="7"/>
        <end position="135"/>
    </location>
</feature>
<reference evidence="3 4" key="1">
    <citation type="journal article" date="2015" name="Nature">
        <title>rRNA introns, odd ribosomes, and small enigmatic genomes across a large radiation of phyla.</title>
        <authorList>
            <person name="Brown C.T."/>
            <person name="Hug L.A."/>
            <person name="Thomas B.C."/>
            <person name="Sharon I."/>
            <person name="Castelle C.J."/>
            <person name="Singh A."/>
            <person name="Wilkins M.J."/>
            <person name="Williams K.H."/>
            <person name="Banfield J.F."/>
        </authorList>
    </citation>
    <scope>NUCLEOTIDE SEQUENCE [LARGE SCALE GENOMIC DNA]</scope>
</reference>
<dbReference type="SUPFAM" id="SSF103481">
    <property type="entry name" value="Multidrug resistance efflux transporter EmrE"/>
    <property type="match status" value="1"/>
</dbReference>
<feature type="transmembrane region" description="Helical" evidence="1">
    <location>
        <begin position="276"/>
        <end position="299"/>
    </location>
</feature>
<comment type="caution">
    <text evidence="3">The sequence shown here is derived from an EMBL/GenBank/DDBJ whole genome shotgun (WGS) entry which is preliminary data.</text>
</comment>
<evidence type="ECO:0000313" key="4">
    <source>
        <dbReference type="Proteomes" id="UP000034753"/>
    </source>
</evidence>
<dbReference type="AlphaFoldDB" id="A0A0G0YT52"/>
<keyword evidence="1" id="KW-0472">Membrane</keyword>
<proteinExistence type="predicted"/>
<evidence type="ECO:0000256" key="1">
    <source>
        <dbReference type="SAM" id="Phobius"/>
    </source>
</evidence>
<name>A0A0G0YT52_9BACT</name>
<gene>
    <name evidence="3" type="ORF">UU67_C0040G0015</name>
</gene>
<evidence type="ECO:0000313" key="3">
    <source>
        <dbReference type="EMBL" id="KKS12826.1"/>
    </source>
</evidence>
<keyword evidence="1" id="KW-1133">Transmembrane helix</keyword>
<feature type="transmembrane region" description="Helical" evidence="1">
    <location>
        <begin position="217"/>
        <end position="238"/>
    </location>
</feature>
<feature type="transmembrane region" description="Helical" evidence="1">
    <location>
        <begin position="6"/>
        <end position="25"/>
    </location>
</feature>
<evidence type="ECO:0000259" key="2">
    <source>
        <dbReference type="Pfam" id="PF00892"/>
    </source>
</evidence>
<dbReference type="InterPro" id="IPR037185">
    <property type="entry name" value="EmrE-like"/>
</dbReference>
<dbReference type="Gene3D" id="1.10.3730.20">
    <property type="match status" value="1"/>
</dbReference>
<protein>
    <recommendedName>
        <fullName evidence="2">EamA domain-containing protein</fullName>
    </recommendedName>
</protein>
<dbReference type="Pfam" id="PF00892">
    <property type="entry name" value="EamA"/>
    <property type="match status" value="1"/>
</dbReference>
<feature type="transmembrane region" description="Helical" evidence="1">
    <location>
        <begin position="176"/>
        <end position="196"/>
    </location>
</feature>
<keyword evidence="1" id="KW-0812">Transmembrane</keyword>
<feature type="transmembrane region" description="Helical" evidence="1">
    <location>
        <begin position="62"/>
        <end position="82"/>
    </location>
</feature>
<feature type="transmembrane region" description="Helical" evidence="1">
    <location>
        <begin position="151"/>
        <end position="170"/>
    </location>
</feature>
<sequence>MNFLPIAILAYALNGGALLVAKIQLQTSLPNPLVYTFYTSVLQLLAIFLIPFGFNSNISEPALIYSILSGIAFVFALYTLLYSMKENEVSVVGPLVGALNPFFALLFGVTLLNQAITQTQVAAFSILIIGALVLSANLWMKKLALGKQLTLIILSGFLFGLSYVLLREAFLQTNFITGLIASRAAAGLFVLPLLILPKIRAQILGRGSSTSNIKQTGLIFMGGQIMSGVSNFLLFFGVSLASPALVNAVFGVQYLVILIVALILAKKSSKLLDERLSGNIIAQKIAGAVILSFGLYLLAK</sequence>
<feature type="transmembrane region" description="Helical" evidence="1">
    <location>
        <begin position="32"/>
        <end position="50"/>
    </location>
</feature>